<dbReference type="InterPro" id="IPR043128">
    <property type="entry name" value="Rev_trsase/Diguanyl_cyclase"/>
</dbReference>
<name>A0A8S1GZ49_9PELO</name>
<dbReference type="PROSITE" id="PS50878">
    <property type="entry name" value="RT_POL"/>
    <property type="match status" value="1"/>
</dbReference>
<accession>A0A8S1GZ49</accession>
<dbReference type="Proteomes" id="UP000835052">
    <property type="component" value="Unassembled WGS sequence"/>
</dbReference>
<feature type="coiled-coil region" evidence="1">
    <location>
        <begin position="151"/>
        <end position="178"/>
    </location>
</feature>
<organism evidence="3 4">
    <name type="scientific">Caenorhabditis auriculariae</name>
    <dbReference type="NCBI Taxonomy" id="2777116"/>
    <lineage>
        <taxon>Eukaryota</taxon>
        <taxon>Metazoa</taxon>
        <taxon>Ecdysozoa</taxon>
        <taxon>Nematoda</taxon>
        <taxon>Chromadorea</taxon>
        <taxon>Rhabditida</taxon>
        <taxon>Rhabditina</taxon>
        <taxon>Rhabditomorpha</taxon>
        <taxon>Rhabditoidea</taxon>
        <taxon>Rhabditidae</taxon>
        <taxon>Peloderinae</taxon>
        <taxon>Caenorhabditis</taxon>
    </lineage>
</organism>
<reference evidence="3" key="1">
    <citation type="submission" date="2020-10" db="EMBL/GenBank/DDBJ databases">
        <authorList>
            <person name="Kikuchi T."/>
        </authorList>
    </citation>
    <scope>NUCLEOTIDE SEQUENCE</scope>
    <source>
        <strain evidence="3">NKZ352</strain>
    </source>
</reference>
<dbReference type="PANTHER" id="PTHR47027">
    <property type="entry name" value="REVERSE TRANSCRIPTASE DOMAIN-CONTAINING PROTEIN"/>
    <property type="match status" value="1"/>
</dbReference>
<evidence type="ECO:0000256" key="1">
    <source>
        <dbReference type="SAM" id="Coils"/>
    </source>
</evidence>
<dbReference type="CDD" id="cd01650">
    <property type="entry name" value="RT_nLTR_like"/>
    <property type="match status" value="1"/>
</dbReference>
<evidence type="ECO:0000313" key="4">
    <source>
        <dbReference type="Proteomes" id="UP000835052"/>
    </source>
</evidence>
<dbReference type="Gene3D" id="3.30.70.270">
    <property type="match status" value="1"/>
</dbReference>
<evidence type="ECO:0000313" key="3">
    <source>
        <dbReference type="EMBL" id="CAD6188194.1"/>
    </source>
</evidence>
<comment type="caution">
    <text evidence="3">The sequence shown here is derived from an EMBL/GenBank/DDBJ whole genome shotgun (WGS) entry which is preliminary data.</text>
</comment>
<sequence>MKIFERILDKRIRNIAKVTSNQCGLVRGCGTTDAIHAARILFEKHREKNVCLHAAFIDLEKAFDRVPHELIWYALRQHDVPEALINLVKLLYKDTKSKVVTAAGTTEDFSIKVGVHQGSALSPLLFILVMDTLTNDLQTPTPWTLLYADDVMIAATTKQELQNRLEQWNARLTQFGLRINLKKTEYLSTDKTENGTIRVDNVDLPRTNSFKYLGSSIADDGSINKDIAARINCAWHKWKTTTAVLCDPKIGDRLKSKSTDV</sequence>
<dbReference type="AlphaFoldDB" id="A0A8S1GZ49"/>
<dbReference type="OrthoDB" id="5849210at2759"/>
<keyword evidence="1" id="KW-0175">Coiled coil</keyword>
<feature type="domain" description="Reverse transcriptase" evidence="2">
    <location>
        <begin position="1"/>
        <end position="217"/>
    </location>
</feature>
<protein>
    <recommendedName>
        <fullName evidence="2">Reverse transcriptase domain-containing protein</fullName>
    </recommendedName>
</protein>
<proteinExistence type="predicted"/>
<gene>
    <name evidence="3" type="ORF">CAUJ_LOCUS4113</name>
</gene>
<dbReference type="EMBL" id="CAJGYM010000008">
    <property type="protein sequence ID" value="CAD6188194.1"/>
    <property type="molecule type" value="Genomic_DNA"/>
</dbReference>
<evidence type="ECO:0000259" key="2">
    <source>
        <dbReference type="PROSITE" id="PS50878"/>
    </source>
</evidence>
<keyword evidence="4" id="KW-1185">Reference proteome</keyword>
<dbReference type="SUPFAM" id="SSF56672">
    <property type="entry name" value="DNA/RNA polymerases"/>
    <property type="match status" value="1"/>
</dbReference>
<dbReference type="InterPro" id="IPR000477">
    <property type="entry name" value="RT_dom"/>
</dbReference>
<dbReference type="Pfam" id="PF00078">
    <property type="entry name" value="RVT_1"/>
    <property type="match status" value="1"/>
</dbReference>
<dbReference type="InterPro" id="IPR043502">
    <property type="entry name" value="DNA/RNA_pol_sf"/>
</dbReference>
<dbReference type="PANTHER" id="PTHR47027:SF28">
    <property type="entry name" value="ENDONUCLEASE-REVERSE TRANSCRIPTASE"/>
    <property type="match status" value="1"/>
</dbReference>